<evidence type="ECO:0000256" key="4">
    <source>
        <dbReference type="PROSITE-ProRule" id="PRU01193"/>
    </source>
</evidence>
<dbReference type="PROSITE" id="PS51371">
    <property type="entry name" value="CBS"/>
    <property type="match status" value="2"/>
</dbReference>
<dbReference type="PANTHER" id="PTHR22777:SF17">
    <property type="entry name" value="UPF0053 PROTEIN SLL0260"/>
    <property type="match status" value="1"/>
</dbReference>
<gene>
    <name evidence="8" type="ORF">C9J27_05925</name>
</gene>
<dbReference type="InterPro" id="IPR046342">
    <property type="entry name" value="CBS_dom_sf"/>
</dbReference>
<sequence length="354" mass="38877">MILLFISTISIICLSAFWSLAEASIVGANEFKARNLLKQEIRGAKNLYKVVENKSKYLSTTIVLNTITNVGGSMFIGSLAAKLGDQVNYGLVVGSVTGIMLIFSEIKPKIFASERSESVGLYIAPVLIVLGFLLTPITAFTNLFLNKRSDSQHLDVSEIKLMLSSAGETGVIAKNEADFISNMLALRDKKASDLVTRCGDITTVPIKATVKSAKELALTTKHKRIIAVNKHNQAVGVVLQRDILKAILETDNVSDELQEIARSIDSINLNEGCEDDLSNESIQITNEPIDNKKEDELIIDDIISKFITVREDTLIYDMLPRLYKSETHLAVCLNDADEMVGVITLSNIQESLLI</sequence>
<dbReference type="EMBL" id="PYNF01000003">
    <property type="protein sequence ID" value="PSV00676.1"/>
    <property type="molecule type" value="Genomic_DNA"/>
</dbReference>
<evidence type="ECO:0000256" key="3">
    <source>
        <dbReference type="PROSITE-ProRule" id="PRU00703"/>
    </source>
</evidence>
<keyword evidence="4 5" id="KW-0812">Transmembrane</keyword>
<protein>
    <recommendedName>
        <fullName evidence="10">DUF21 domain-containing protein</fullName>
    </recommendedName>
</protein>
<dbReference type="SMART" id="SM00116">
    <property type="entry name" value="CBS"/>
    <property type="match status" value="2"/>
</dbReference>
<evidence type="ECO:0000313" key="8">
    <source>
        <dbReference type="EMBL" id="PSV00676.1"/>
    </source>
</evidence>
<keyword evidence="2 3" id="KW-0129">CBS domain</keyword>
<evidence type="ECO:0000256" key="1">
    <source>
        <dbReference type="ARBA" id="ARBA00022737"/>
    </source>
</evidence>
<dbReference type="Gene3D" id="3.90.1280.20">
    <property type="match status" value="1"/>
</dbReference>
<evidence type="ECO:0000259" key="6">
    <source>
        <dbReference type="PROSITE" id="PS51371"/>
    </source>
</evidence>
<name>A0A2T3KLW8_9GAMM</name>
<evidence type="ECO:0000313" key="9">
    <source>
        <dbReference type="Proteomes" id="UP000241426"/>
    </source>
</evidence>
<keyword evidence="4 5" id="KW-1133">Transmembrane helix</keyword>
<dbReference type="GO" id="GO:0005886">
    <property type="term" value="C:plasma membrane"/>
    <property type="evidence" value="ECO:0007669"/>
    <property type="project" value="TreeGrafter"/>
</dbReference>
<dbReference type="SUPFAM" id="SSF54631">
    <property type="entry name" value="CBS-domain pair"/>
    <property type="match status" value="1"/>
</dbReference>
<dbReference type="InterPro" id="IPR000644">
    <property type="entry name" value="CBS_dom"/>
</dbReference>
<dbReference type="RefSeq" id="WP_107289306.1">
    <property type="nucleotide sequence ID" value="NZ_PYNF01000003.1"/>
</dbReference>
<keyword evidence="1" id="KW-0677">Repeat</keyword>
<dbReference type="AlphaFoldDB" id="A0A2T3KLW8"/>
<feature type="domain" description="CBS" evidence="6">
    <location>
        <begin position="195"/>
        <end position="256"/>
    </location>
</feature>
<evidence type="ECO:0000256" key="5">
    <source>
        <dbReference type="SAM" id="Phobius"/>
    </source>
</evidence>
<comment type="caution">
    <text evidence="8">The sequence shown here is derived from an EMBL/GenBank/DDBJ whole genome shotgun (WGS) entry which is preliminary data.</text>
</comment>
<dbReference type="Gene3D" id="3.10.580.10">
    <property type="entry name" value="CBS-domain"/>
    <property type="match status" value="2"/>
</dbReference>
<feature type="domain" description="CNNM transmembrane" evidence="7">
    <location>
        <begin position="1"/>
        <end position="176"/>
    </location>
</feature>
<reference evidence="8 9" key="1">
    <citation type="submission" date="2018-01" db="EMBL/GenBank/DDBJ databases">
        <title>Whole genome sequencing of Histamine producing bacteria.</title>
        <authorList>
            <person name="Butler K."/>
        </authorList>
    </citation>
    <scope>NUCLEOTIDE SEQUENCE [LARGE SCALE GENOMIC DNA]</scope>
    <source>
        <strain evidence="8 9">FS-7.2</strain>
    </source>
</reference>
<feature type="transmembrane region" description="Helical" evidence="5">
    <location>
        <begin position="57"/>
        <end position="80"/>
    </location>
</feature>
<evidence type="ECO:0008006" key="10">
    <source>
        <dbReference type="Google" id="ProtNLM"/>
    </source>
</evidence>
<accession>A0A2T3KLW8</accession>
<dbReference type="Pfam" id="PF00571">
    <property type="entry name" value="CBS"/>
    <property type="match status" value="2"/>
</dbReference>
<keyword evidence="4 5" id="KW-0472">Membrane</keyword>
<feature type="domain" description="CBS" evidence="6">
    <location>
        <begin position="302"/>
        <end position="354"/>
    </location>
</feature>
<feature type="transmembrane region" description="Helical" evidence="5">
    <location>
        <begin position="123"/>
        <end position="145"/>
    </location>
</feature>
<evidence type="ECO:0000256" key="2">
    <source>
        <dbReference type="ARBA" id="ARBA00023122"/>
    </source>
</evidence>
<dbReference type="PANTHER" id="PTHR22777">
    <property type="entry name" value="HEMOLYSIN-RELATED"/>
    <property type="match status" value="1"/>
</dbReference>
<evidence type="ECO:0000259" key="7">
    <source>
        <dbReference type="PROSITE" id="PS51846"/>
    </source>
</evidence>
<dbReference type="Pfam" id="PF01595">
    <property type="entry name" value="CNNM"/>
    <property type="match status" value="1"/>
</dbReference>
<organism evidence="8 9">
    <name type="scientific">Photobacterium kishitanii</name>
    <dbReference type="NCBI Taxonomy" id="318456"/>
    <lineage>
        <taxon>Bacteria</taxon>
        <taxon>Pseudomonadati</taxon>
        <taxon>Pseudomonadota</taxon>
        <taxon>Gammaproteobacteria</taxon>
        <taxon>Vibrionales</taxon>
        <taxon>Vibrionaceae</taxon>
        <taxon>Photobacterium</taxon>
    </lineage>
</organism>
<feature type="transmembrane region" description="Helical" evidence="5">
    <location>
        <begin position="87"/>
        <end position="103"/>
    </location>
</feature>
<proteinExistence type="predicted"/>
<dbReference type="InterPro" id="IPR002550">
    <property type="entry name" value="CNNM"/>
</dbReference>
<dbReference type="Proteomes" id="UP000241426">
    <property type="component" value="Unassembled WGS sequence"/>
</dbReference>
<dbReference type="PROSITE" id="PS51846">
    <property type="entry name" value="CNNM"/>
    <property type="match status" value="1"/>
</dbReference>